<dbReference type="SUPFAM" id="SSF82693">
    <property type="entry name" value="Multidrug efflux transporter AcrB pore domain, PN1, PN2, PC1 and PC2 subdomains"/>
    <property type="match status" value="2"/>
</dbReference>
<feature type="region of interest" description="Disordered" evidence="1">
    <location>
        <begin position="424"/>
        <end position="444"/>
    </location>
</feature>
<feature type="transmembrane region" description="Helical" evidence="2">
    <location>
        <begin position="29"/>
        <end position="49"/>
    </location>
</feature>
<feature type="transmembrane region" description="Helical" evidence="2">
    <location>
        <begin position="504"/>
        <end position="524"/>
    </location>
</feature>
<dbReference type="InterPro" id="IPR027463">
    <property type="entry name" value="AcrB_DN_DC_subdom"/>
</dbReference>
<proteinExistence type="predicted"/>
<keyword evidence="2" id="KW-1133">Transmembrane helix</keyword>
<keyword evidence="4" id="KW-1185">Reference proteome</keyword>
<dbReference type="InterPro" id="IPR001036">
    <property type="entry name" value="Acrflvin-R"/>
</dbReference>
<reference evidence="3" key="1">
    <citation type="submission" date="2021-12" db="EMBL/GenBank/DDBJ databases">
        <title>Discovery of the Pendulisporaceae a myxobacterial family with distinct sporulation behavior and unique specialized metabolism.</title>
        <authorList>
            <person name="Garcia R."/>
            <person name="Popoff A."/>
            <person name="Bader C.D."/>
            <person name="Loehr J."/>
            <person name="Walesch S."/>
            <person name="Walt C."/>
            <person name="Boldt J."/>
            <person name="Bunk B."/>
            <person name="Haeckl F.J.F.P.J."/>
            <person name="Gunesch A.P."/>
            <person name="Birkelbach J."/>
            <person name="Nuebel U."/>
            <person name="Pietschmann T."/>
            <person name="Bach T."/>
            <person name="Mueller R."/>
        </authorList>
    </citation>
    <scope>NUCLEOTIDE SEQUENCE</scope>
    <source>
        <strain evidence="3">MSr11367</strain>
    </source>
</reference>
<evidence type="ECO:0000313" key="4">
    <source>
        <dbReference type="Proteomes" id="UP001374803"/>
    </source>
</evidence>
<evidence type="ECO:0000313" key="3">
    <source>
        <dbReference type="EMBL" id="WXB08021.1"/>
    </source>
</evidence>
<dbReference type="Gene3D" id="1.20.1640.10">
    <property type="entry name" value="Multidrug efflux transporter AcrB transmembrane domain"/>
    <property type="match status" value="3"/>
</dbReference>
<dbReference type="RefSeq" id="WP_394837696.1">
    <property type="nucleotide sequence ID" value="NZ_CP089929.1"/>
</dbReference>
<dbReference type="Gene3D" id="3.30.2090.10">
    <property type="entry name" value="Multidrug efflux transporter AcrB TolC docking domain, DN and DC subdomains"/>
    <property type="match status" value="2"/>
</dbReference>
<dbReference type="Gene3D" id="3.30.70.1430">
    <property type="entry name" value="Multidrug efflux transporter AcrB pore domain"/>
    <property type="match status" value="3"/>
</dbReference>
<evidence type="ECO:0000256" key="1">
    <source>
        <dbReference type="SAM" id="MobiDB-lite"/>
    </source>
</evidence>
<dbReference type="PANTHER" id="PTHR32063">
    <property type="match status" value="1"/>
</dbReference>
<accession>A0ABZ2LFQ6</accession>
<dbReference type="EMBL" id="CP089983">
    <property type="protein sequence ID" value="WXB08021.1"/>
    <property type="molecule type" value="Genomic_DNA"/>
</dbReference>
<keyword evidence="2" id="KW-0812">Transmembrane</keyword>
<feature type="transmembrane region" description="Helical" evidence="2">
    <location>
        <begin position="602"/>
        <end position="620"/>
    </location>
</feature>
<feature type="transmembrane region" description="Helical" evidence="2">
    <location>
        <begin position="1097"/>
        <end position="1121"/>
    </location>
</feature>
<feature type="transmembrane region" description="Helical" evidence="2">
    <location>
        <begin position="1071"/>
        <end position="1091"/>
    </location>
</feature>
<feature type="transmembrane region" description="Helical" evidence="2">
    <location>
        <begin position="695"/>
        <end position="712"/>
    </location>
</feature>
<dbReference type="Proteomes" id="UP001374803">
    <property type="component" value="Chromosome"/>
</dbReference>
<feature type="transmembrane region" description="Helical" evidence="2">
    <location>
        <begin position="1173"/>
        <end position="1199"/>
    </location>
</feature>
<dbReference type="Gene3D" id="3.30.70.1320">
    <property type="entry name" value="Multidrug efflux transporter AcrB pore domain like"/>
    <property type="match status" value="2"/>
</dbReference>
<gene>
    <name evidence="3" type="ORF">LVJ94_12360</name>
</gene>
<evidence type="ECO:0000256" key="2">
    <source>
        <dbReference type="SAM" id="Phobius"/>
    </source>
</evidence>
<feature type="transmembrane region" description="Helical" evidence="2">
    <location>
        <begin position="558"/>
        <end position="581"/>
    </location>
</feature>
<dbReference type="SUPFAM" id="SSF82714">
    <property type="entry name" value="Multidrug efflux transporter AcrB TolC docking domain, DN and DC subdomains"/>
    <property type="match status" value="2"/>
</dbReference>
<dbReference type="SUPFAM" id="SSF82866">
    <property type="entry name" value="Multidrug efflux transporter AcrB transmembrane domain"/>
    <property type="match status" value="2"/>
</dbReference>
<feature type="transmembrane region" description="Helical" evidence="2">
    <location>
        <begin position="531"/>
        <end position="552"/>
    </location>
</feature>
<dbReference type="PANTHER" id="PTHR32063:SF18">
    <property type="entry name" value="CATION EFFLUX SYSTEM PROTEIN"/>
    <property type="match status" value="1"/>
</dbReference>
<name>A0ABZ2LFQ6_9BACT</name>
<organism evidence="3 4">
    <name type="scientific">Pendulispora rubella</name>
    <dbReference type="NCBI Taxonomy" id="2741070"/>
    <lineage>
        <taxon>Bacteria</taxon>
        <taxon>Pseudomonadati</taxon>
        <taxon>Myxococcota</taxon>
        <taxon>Myxococcia</taxon>
        <taxon>Myxococcales</taxon>
        <taxon>Sorangiineae</taxon>
        <taxon>Pendulisporaceae</taxon>
        <taxon>Pendulispora</taxon>
    </lineage>
</organism>
<protein>
    <submittedName>
        <fullName evidence="3">Efflux RND transporter permease subunit</fullName>
    </submittedName>
</protein>
<feature type="transmembrane region" description="Helical" evidence="2">
    <location>
        <begin position="1045"/>
        <end position="1064"/>
    </location>
</feature>
<feature type="transmembrane region" description="Helical" evidence="2">
    <location>
        <begin position="632"/>
        <end position="661"/>
    </location>
</feature>
<sequence>MSHGTEGKSDEQRIATTRNIARYFVETRAVAWVLLIGTIFWGIFSYMAMPKRKDPEVQVRVSAAIVAWPGATAEKIEDLIVRKMETTIAENQKIEKIESTVRQGVAVITITLIEGLKDVSKELDDLALRLAALNGRLPQGASPIQYLRDFGDTTNMMLTVASPRANDIEIQLRARPIERLIRETRAGAPTEFQAKRGSLVYAFPVTLDPKDLRRTVQAMGDYARLHSDVAIAHDIRFFEGPGFMGLDAQTDAKEGQIRDIALSFVRDRMRTSEIHPDVWRAAIVFDPAETETRLREVAEAKYSYRELDDFTDAIQKRLLGVPIVSRVTRSGVLPERVFLDFSQEKLASYGLTADQLSQALAARNITTPAGVLDIGGKSLGIDASGELRGTDDLKNLLVATSTGGQPMYLRDVVDVTRGYESPPSYLNRLTRRTRPSGNANAAEGQWERTRAVTLGVFMRSGAQIQDFGEQVDAALAEVGHSLPEDLVIARTSDQPRQVVENVDLFMRSLFEAVALVVVVALIGFWEWRSALMLALCIPITLTLTFGIMKLLGIDVQQISIASLIIALGLLVDNPVVACDSIKQNLGIGHPRTIATWLGPTKLAMAIIFATITNIVAYLPFLSLPGDVGNFIFTLPVVLTTSLIASLIVSYTFTPVLAYYLLKPPAKLEPTMHERRQRGFGRFYERIVGRAIDRRWWVLGGSVALLVVAFGYAKHLKNAFFPHDLSYLSYIDVWLPEDAPIGETNEAVRKVDEVVRTTLDAFEKTHVGESGKPEKVLKTMTTFVGGGGPRFWFSVVPEQQQVNYAQVVVEVYDKHQTAEIIGPLQQALSREVPGARIDVRELENGKPVGIPVAVRISGEDMGTLRTFAEKAKSIFREAAKTERVRDDWGDESFQVKLEVDPDRANLAGVTNLDVARSSAGALDGLAVGTLRERDHLIPIVLRLRAAERAALSDVENLYVQGSISNQRVPLRQVSNVTYGMVTEKIKRRNQFRTITVSAMPERGTLPSEIMKHVHAPLAKLSAELPPGFTLEIAGEEEEQVKGFKNLVVVLGISIACIFLALVIQFKSATKPMVLFAAIPYGVAGALVSLTLMDAPFGFMAFLGIISLIGVIVSHVIVLFDFIEERHAEGDSLRDALIDAGILRVRPVLITVAATVFALFPLAVEGGPLWEPLCYAQIGGLTVATFVTLLIVPVLYSIFVLDLKIVKWEGKHT</sequence>
<feature type="transmembrane region" description="Helical" evidence="2">
    <location>
        <begin position="1141"/>
        <end position="1161"/>
    </location>
</feature>
<dbReference type="Gene3D" id="3.30.70.1440">
    <property type="entry name" value="Multidrug efflux transporter AcrB pore domain"/>
    <property type="match status" value="1"/>
</dbReference>
<dbReference type="Pfam" id="PF00873">
    <property type="entry name" value="ACR_tran"/>
    <property type="match status" value="2"/>
</dbReference>
<keyword evidence="2" id="KW-0472">Membrane</keyword>